<feature type="domain" description="HTH tetR-type" evidence="3">
    <location>
        <begin position="9"/>
        <end position="69"/>
    </location>
</feature>
<evidence type="ECO:0000259" key="3">
    <source>
        <dbReference type="PROSITE" id="PS50977"/>
    </source>
</evidence>
<dbReference type="EMBL" id="CP149783">
    <property type="protein sequence ID" value="WYF46005.1"/>
    <property type="molecule type" value="Genomic_DNA"/>
</dbReference>
<dbReference type="Gene3D" id="1.10.357.10">
    <property type="entry name" value="Tetracycline Repressor, domain 2"/>
    <property type="match status" value="1"/>
</dbReference>
<dbReference type="GO" id="GO:0003700">
    <property type="term" value="F:DNA-binding transcription factor activity"/>
    <property type="evidence" value="ECO:0007669"/>
    <property type="project" value="TreeGrafter"/>
</dbReference>
<evidence type="ECO:0000256" key="1">
    <source>
        <dbReference type="ARBA" id="ARBA00023125"/>
    </source>
</evidence>
<dbReference type="RefSeq" id="WP_339097392.1">
    <property type="nucleotide sequence ID" value="NZ_CP149783.1"/>
</dbReference>
<dbReference type="PANTHER" id="PTHR30055">
    <property type="entry name" value="HTH-TYPE TRANSCRIPTIONAL REGULATOR RUTR"/>
    <property type="match status" value="1"/>
</dbReference>
<evidence type="ECO:0000256" key="2">
    <source>
        <dbReference type="PROSITE-ProRule" id="PRU00335"/>
    </source>
</evidence>
<proteinExistence type="predicted"/>
<sequence>MTRKRISGDKRREEILNVAADLFIEHGFEGVSMGSLASEIGTSRPNIYTYFPRLEAILDALLAEHLARAEADLIACLQPGQRPDFGVIFDVLSRHRRLLLLLNCGGSASLRRKREEFDDAMIANLVTHLGSTRLTERPQLLPLVSGLLRGVIYEAVLREKPTISVEELLKDLGPFIDGGVRSVLERKPQA</sequence>
<dbReference type="Pfam" id="PF00440">
    <property type="entry name" value="TetR_N"/>
    <property type="match status" value="1"/>
</dbReference>
<evidence type="ECO:0000313" key="4">
    <source>
        <dbReference type="EMBL" id="WYF46005.1"/>
    </source>
</evidence>
<accession>A0AAU6Q5U4</accession>
<dbReference type="AlphaFoldDB" id="A0AAU6Q5U4"/>
<reference evidence="4" key="1">
    <citation type="submission" date="2024-03" db="EMBL/GenBank/DDBJ databases">
        <title>Deinococcus weizhi sp. nov., isolated from human skin.</title>
        <authorList>
            <person name="Wei Z."/>
            <person name="Tian F."/>
            <person name="Yang C."/>
            <person name="Xin L.T."/>
            <person name="Wen Z.J."/>
            <person name="Lan K.C."/>
            <person name="Yu L."/>
            <person name="Zhe W."/>
            <person name="Dan F.D."/>
            <person name="Jun W."/>
            <person name="Rui Z."/>
            <person name="Yong X.J."/>
            <person name="Ting Y."/>
            <person name="Wei X."/>
            <person name="Xu Z.G."/>
            <person name="Xin Z."/>
            <person name="Dong F.G."/>
            <person name="Ni X.M."/>
            <person name="Zheng M.G."/>
            <person name="Chun Y."/>
            <person name="Qian W.X."/>
        </authorList>
    </citation>
    <scope>NUCLEOTIDE SEQUENCE</scope>
    <source>
        <strain evidence="4">VB142</strain>
    </source>
</reference>
<feature type="DNA-binding region" description="H-T-H motif" evidence="2">
    <location>
        <begin position="32"/>
        <end position="51"/>
    </location>
</feature>
<name>A0AAU6Q5U4_9DEIO</name>
<protein>
    <submittedName>
        <fullName evidence="4">TetR/AcrR family transcriptional regulator</fullName>
    </submittedName>
</protein>
<dbReference type="InterPro" id="IPR009057">
    <property type="entry name" value="Homeodomain-like_sf"/>
</dbReference>
<dbReference type="PRINTS" id="PR00455">
    <property type="entry name" value="HTHTETR"/>
</dbReference>
<gene>
    <name evidence="4" type="ORF">WDJ50_16415</name>
</gene>
<dbReference type="InterPro" id="IPR001647">
    <property type="entry name" value="HTH_TetR"/>
</dbReference>
<dbReference type="InterPro" id="IPR050109">
    <property type="entry name" value="HTH-type_TetR-like_transc_reg"/>
</dbReference>
<dbReference type="PANTHER" id="PTHR30055:SF184">
    <property type="entry name" value="HTH-TYPE TRANSCRIPTIONAL REGULATOR ETHR"/>
    <property type="match status" value="1"/>
</dbReference>
<dbReference type="SUPFAM" id="SSF46689">
    <property type="entry name" value="Homeodomain-like"/>
    <property type="match status" value="1"/>
</dbReference>
<dbReference type="PROSITE" id="PS50977">
    <property type="entry name" value="HTH_TETR_2"/>
    <property type="match status" value="1"/>
</dbReference>
<keyword evidence="1 2" id="KW-0238">DNA-binding</keyword>
<dbReference type="GO" id="GO:0000976">
    <property type="term" value="F:transcription cis-regulatory region binding"/>
    <property type="evidence" value="ECO:0007669"/>
    <property type="project" value="TreeGrafter"/>
</dbReference>
<organism evidence="4">
    <name type="scientific">Deinococcus sp. VB142</name>
    <dbReference type="NCBI Taxonomy" id="3112952"/>
    <lineage>
        <taxon>Bacteria</taxon>
        <taxon>Thermotogati</taxon>
        <taxon>Deinococcota</taxon>
        <taxon>Deinococci</taxon>
        <taxon>Deinococcales</taxon>
        <taxon>Deinococcaceae</taxon>
        <taxon>Deinococcus</taxon>
    </lineage>
</organism>